<comment type="caution">
    <text evidence="2">The sequence shown here is derived from an EMBL/GenBank/DDBJ whole genome shotgun (WGS) entry which is preliminary data.</text>
</comment>
<keyword evidence="1" id="KW-0812">Transmembrane</keyword>
<dbReference type="Proteomes" id="UP001295684">
    <property type="component" value="Unassembled WGS sequence"/>
</dbReference>
<organism evidence="2 3">
    <name type="scientific">Euplotes crassus</name>
    <dbReference type="NCBI Taxonomy" id="5936"/>
    <lineage>
        <taxon>Eukaryota</taxon>
        <taxon>Sar</taxon>
        <taxon>Alveolata</taxon>
        <taxon>Ciliophora</taxon>
        <taxon>Intramacronucleata</taxon>
        <taxon>Spirotrichea</taxon>
        <taxon>Hypotrichia</taxon>
        <taxon>Euplotida</taxon>
        <taxon>Euplotidae</taxon>
        <taxon>Moneuplotes</taxon>
    </lineage>
</organism>
<evidence type="ECO:0000256" key="1">
    <source>
        <dbReference type="SAM" id="Phobius"/>
    </source>
</evidence>
<keyword evidence="3" id="KW-1185">Reference proteome</keyword>
<evidence type="ECO:0000313" key="2">
    <source>
        <dbReference type="EMBL" id="CAI2365608.1"/>
    </source>
</evidence>
<sequence>MQCRPNYSWISEHFPDGFPKITKFYTKTICLLRSSQIYIYLERPVIIDNEYIRSQGKRVCGTGDINTLLCILNSSSCHINGIYTIYNNTTYNDEYTTAPLPPDYLLILTRDETFLLIVRFCLTEGRVCSTQKYSKHVGQDISTLSWIMENALEVCGIIQLIQGIRALERLKSKSFVDIMRFKGLIFSPDYPMEGTKKFNWNLYINSYFYWRSSFEEKKEASRVSFLKILERIIRVKNQNDYILEITIVHAFCISMILQYFFCYFMAAIFRNWRKINLTDRAVFHMVAYPLKVIFVFLLIYLSAHCYRMINDFEDKVVSILTSECSPDFTSQAFFAYQEHLKKFSSFPVTILTLSSLSLACDLFHLQSFPHKINFSF</sequence>
<feature type="transmembrane region" description="Helical" evidence="1">
    <location>
        <begin position="241"/>
        <end position="269"/>
    </location>
</feature>
<name>A0AAD1UBB9_EUPCR</name>
<accession>A0AAD1UBB9</accession>
<feature type="transmembrane region" description="Helical" evidence="1">
    <location>
        <begin position="281"/>
        <end position="301"/>
    </location>
</feature>
<protein>
    <submittedName>
        <fullName evidence="2">Uncharacterized protein</fullName>
    </submittedName>
</protein>
<reference evidence="2" key="1">
    <citation type="submission" date="2023-07" db="EMBL/GenBank/DDBJ databases">
        <authorList>
            <consortium name="AG Swart"/>
            <person name="Singh M."/>
            <person name="Singh A."/>
            <person name="Seah K."/>
            <person name="Emmerich C."/>
        </authorList>
    </citation>
    <scope>NUCLEOTIDE SEQUENCE</scope>
    <source>
        <strain evidence="2">DP1</strain>
    </source>
</reference>
<keyword evidence="1" id="KW-1133">Transmembrane helix</keyword>
<keyword evidence="1" id="KW-0472">Membrane</keyword>
<dbReference type="EMBL" id="CAMPGE010006727">
    <property type="protein sequence ID" value="CAI2365608.1"/>
    <property type="molecule type" value="Genomic_DNA"/>
</dbReference>
<dbReference type="AlphaFoldDB" id="A0AAD1UBB9"/>
<evidence type="ECO:0000313" key="3">
    <source>
        <dbReference type="Proteomes" id="UP001295684"/>
    </source>
</evidence>
<gene>
    <name evidence="2" type="ORF">ECRASSUSDP1_LOCUS6922</name>
</gene>
<proteinExistence type="predicted"/>